<evidence type="ECO:0000259" key="2">
    <source>
        <dbReference type="Pfam" id="PF02350"/>
    </source>
</evidence>
<dbReference type="RefSeq" id="WP_173062614.1">
    <property type="nucleotide sequence ID" value="NZ_AP022853.1"/>
</dbReference>
<protein>
    <submittedName>
        <fullName evidence="3">UDP-N-acetylglucosamine 2-epimerase (Non-hydrolyzing)</fullName>
    </submittedName>
</protein>
<proteinExistence type="inferred from homology"/>
<organism evidence="3 4">
    <name type="scientific">Sulfurimicrobium lacus</name>
    <dbReference type="NCBI Taxonomy" id="2715678"/>
    <lineage>
        <taxon>Bacteria</taxon>
        <taxon>Pseudomonadati</taxon>
        <taxon>Pseudomonadota</taxon>
        <taxon>Betaproteobacteria</taxon>
        <taxon>Nitrosomonadales</taxon>
        <taxon>Sulfuricellaceae</taxon>
        <taxon>Sulfurimicrobium</taxon>
    </lineage>
</organism>
<dbReference type="PANTHER" id="PTHR43174">
    <property type="entry name" value="UDP-N-ACETYLGLUCOSAMINE 2-EPIMERASE"/>
    <property type="match status" value="1"/>
</dbReference>
<dbReference type="InterPro" id="IPR003331">
    <property type="entry name" value="UDP_GlcNAc_Epimerase_2_dom"/>
</dbReference>
<sequence length="386" mass="42105">MNNPTPAPRTQHSILCVVGARPNFMKMAPIMAALGELGPDMAVSLVHTGQHYDVAMNHQYFEALGIPQPDINLEVGSGSHAVQTADVMRRFEPALDDKRPSAVLVVGDVNSTLACALVATKKGIPVIHVEAGLRSFDRAMPEEINRILTDQISDLLFTTERSGRENLLREGIDDSRIRFVGNVMIDTLRRNLDRAVPVTQILKDACKDGFLSNNKGYAVLTMHRPSNVDDPATLRTLLETVLKISSRLPVIFPMHPRTRAMIEKFGLGEMLDVPELVQLPPMGYLEMLGLMKDARVVLTDSGGIQEETTALGVPCITLRNNTERPITVDEGTNTIAGQDPASILSAFDEIMLSGGKAGRVPEFWDGQASTRIAAAIHGWLESGLRS</sequence>
<dbReference type="GO" id="GO:0016853">
    <property type="term" value="F:isomerase activity"/>
    <property type="evidence" value="ECO:0007669"/>
    <property type="project" value="UniProtKB-KW"/>
</dbReference>
<dbReference type="EMBL" id="AP022853">
    <property type="protein sequence ID" value="BCB26598.1"/>
    <property type="molecule type" value="Genomic_DNA"/>
</dbReference>
<dbReference type="AlphaFoldDB" id="A0A6F8VA62"/>
<gene>
    <name evidence="3" type="ORF">SKTS_14840</name>
</gene>
<evidence type="ECO:0000313" key="3">
    <source>
        <dbReference type="EMBL" id="BCB26598.1"/>
    </source>
</evidence>
<comment type="similarity">
    <text evidence="1">Belongs to the UDP-N-acetylglucosamine 2-epimerase family.</text>
</comment>
<name>A0A6F8VA62_9PROT</name>
<dbReference type="PANTHER" id="PTHR43174:SF1">
    <property type="entry name" value="UDP-N-ACETYLGLUCOSAMINE 2-EPIMERASE"/>
    <property type="match status" value="1"/>
</dbReference>
<dbReference type="InterPro" id="IPR029767">
    <property type="entry name" value="WecB-like"/>
</dbReference>
<dbReference type="CDD" id="cd03786">
    <property type="entry name" value="GTB_UDP-GlcNAc_2-Epimerase"/>
    <property type="match status" value="1"/>
</dbReference>
<accession>A0A6F8VA62</accession>
<dbReference type="NCBIfam" id="TIGR00236">
    <property type="entry name" value="wecB"/>
    <property type="match status" value="1"/>
</dbReference>
<dbReference type="Proteomes" id="UP000502260">
    <property type="component" value="Chromosome"/>
</dbReference>
<keyword evidence="4" id="KW-1185">Reference proteome</keyword>
<dbReference type="Gene3D" id="3.40.50.2000">
    <property type="entry name" value="Glycogen Phosphorylase B"/>
    <property type="match status" value="2"/>
</dbReference>
<dbReference type="SUPFAM" id="SSF53756">
    <property type="entry name" value="UDP-Glycosyltransferase/glycogen phosphorylase"/>
    <property type="match status" value="1"/>
</dbReference>
<evidence type="ECO:0000313" key="4">
    <source>
        <dbReference type="Proteomes" id="UP000502260"/>
    </source>
</evidence>
<dbReference type="Pfam" id="PF02350">
    <property type="entry name" value="Epimerase_2"/>
    <property type="match status" value="1"/>
</dbReference>
<dbReference type="KEGG" id="slac:SKTS_14840"/>
<feature type="domain" description="UDP-N-acetylglucosamine 2-epimerase" evidence="2">
    <location>
        <begin position="40"/>
        <end position="376"/>
    </location>
</feature>
<reference evidence="4" key="1">
    <citation type="submission" date="2020-03" db="EMBL/GenBank/DDBJ databases">
        <title>Complete genome sequence of sulfur-oxidizing bacterium skT11.</title>
        <authorList>
            <person name="Kanda M."/>
            <person name="Kojima H."/>
            <person name="Fukui M."/>
        </authorList>
    </citation>
    <scope>NUCLEOTIDE SEQUENCE [LARGE SCALE GENOMIC DNA]</scope>
    <source>
        <strain evidence="4">skT11</strain>
    </source>
</reference>
<keyword evidence="1" id="KW-0413">Isomerase</keyword>
<evidence type="ECO:0000256" key="1">
    <source>
        <dbReference type="RuleBase" id="RU003513"/>
    </source>
</evidence>